<feature type="non-terminal residue" evidence="6">
    <location>
        <position position="1"/>
    </location>
</feature>
<dbReference type="PANTHER" id="PTHR14155:SF627">
    <property type="entry name" value="OS06G0192800 PROTEIN"/>
    <property type="match status" value="1"/>
</dbReference>
<dbReference type="PROSITE" id="PS50089">
    <property type="entry name" value="ZF_RING_2"/>
    <property type="match status" value="1"/>
</dbReference>
<evidence type="ECO:0000259" key="5">
    <source>
        <dbReference type="PROSITE" id="PS50089"/>
    </source>
</evidence>
<dbReference type="AlphaFoldDB" id="A0AA39Q4I8"/>
<keyword evidence="1" id="KW-0479">Metal-binding</keyword>
<evidence type="ECO:0000313" key="7">
    <source>
        <dbReference type="Proteomes" id="UP001175228"/>
    </source>
</evidence>
<comment type="caution">
    <text evidence="6">The sequence shown here is derived from an EMBL/GenBank/DDBJ whole genome shotgun (WGS) entry which is preliminary data.</text>
</comment>
<proteinExistence type="predicted"/>
<dbReference type="Gene3D" id="3.30.40.10">
    <property type="entry name" value="Zinc/RING finger domain, C3HC4 (zinc finger)"/>
    <property type="match status" value="1"/>
</dbReference>
<dbReference type="EMBL" id="JAUEPU010000016">
    <property type="protein sequence ID" value="KAK0496112.1"/>
    <property type="molecule type" value="Genomic_DNA"/>
</dbReference>
<keyword evidence="7" id="KW-1185">Reference proteome</keyword>
<evidence type="ECO:0000256" key="2">
    <source>
        <dbReference type="ARBA" id="ARBA00022771"/>
    </source>
</evidence>
<accession>A0AA39Q4I8</accession>
<dbReference type="SUPFAM" id="SSF57850">
    <property type="entry name" value="RING/U-box"/>
    <property type="match status" value="1"/>
</dbReference>
<dbReference type="Pfam" id="PF13639">
    <property type="entry name" value="zf-RING_2"/>
    <property type="match status" value="1"/>
</dbReference>
<dbReference type="PANTHER" id="PTHR14155">
    <property type="entry name" value="RING FINGER DOMAIN-CONTAINING"/>
    <property type="match status" value="1"/>
</dbReference>
<keyword evidence="3" id="KW-0862">Zinc</keyword>
<evidence type="ECO:0000313" key="6">
    <source>
        <dbReference type="EMBL" id="KAK0496112.1"/>
    </source>
</evidence>
<name>A0AA39Q4I8_9AGAR</name>
<gene>
    <name evidence="6" type="ORF">EDD18DRAFT_1054800</name>
</gene>
<dbReference type="InterPro" id="IPR013083">
    <property type="entry name" value="Znf_RING/FYVE/PHD"/>
</dbReference>
<keyword evidence="2 4" id="KW-0863">Zinc-finger</keyword>
<feature type="domain" description="RING-type" evidence="5">
    <location>
        <begin position="81"/>
        <end position="120"/>
    </location>
</feature>
<dbReference type="InterPro" id="IPR001841">
    <property type="entry name" value="Znf_RING"/>
</dbReference>
<dbReference type="InterPro" id="IPR053238">
    <property type="entry name" value="RING-H2_zinc_finger"/>
</dbReference>
<evidence type="ECO:0000256" key="1">
    <source>
        <dbReference type="ARBA" id="ARBA00022723"/>
    </source>
</evidence>
<sequence>LTDFDLLMASLERDDVANGSNYDTLLLVSEIMGPASVTRNQFSPPLPTPELGFVSVERRRTMRDGRVKLKLVLLGRKVDRCGICLAQFKEADKGAVSSSCGHAFHEVCLRKWLVRSRTCP</sequence>
<evidence type="ECO:0000256" key="3">
    <source>
        <dbReference type="ARBA" id="ARBA00022833"/>
    </source>
</evidence>
<reference evidence="6" key="1">
    <citation type="submission" date="2023-06" db="EMBL/GenBank/DDBJ databases">
        <authorList>
            <consortium name="Lawrence Berkeley National Laboratory"/>
            <person name="Ahrendt S."/>
            <person name="Sahu N."/>
            <person name="Indic B."/>
            <person name="Wong-Bajracharya J."/>
            <person name="Merenyi Z."/>
            <person name="Ke H.-M."/>
            <person name="Monk M."/>
            <person name="Kocsube S."/>
            <person name="Drula E."/>
            <person name="Lipzen A."/>
            <person name="Balint B."/>
            <person name="Henrissat B."/>
            <person name="Andreopoulos B."/>
            <person name="Martin F.M."/>
            <person name="Harder C.B."/>
            <person name="Rigling D."/>
            <person name="Ford K.L."/>
            <person name="Foster G.D."/>
            <person name="Pangilinan J."/>
            <person name="Papanicolaou A."/>
            <person name="Barry K."/>
            <person name="LaButti K."/>
            <person name="Viragh M."/>
            <person name="Koriabine M."/>
            <person name="Yan M."/>
            <person name="Riley R."/>
            <person name="Champramary S."/>
            <person name="Plett K.L."/>
            <person name="Tsai I.J."/>
            <person name="Slot J."/>
            <person name="Sipos G."/>
            <person name="Plett J."/>
            <person name="Nagy L.G."/>
            <person name="Grigoriev I.V."/>
        </authorList>
    </citation>
    <scope>NUCLEOTIDE SEQUENCE</scope>
    <source>
        <strain evidence="6">HWK02</strain>
    </source>
</reference>
<organism evidence="6 7">
    <name type="scientific">Armillaria luteobubalina</name>
    <dbReference type="NCBI Taxonomy" id="153913"/>
    <lineage>
        <taxon>Eukaryota</taxon>
        <taxon>Fungi</taxon>
        <taxon>Dikarya</taxon>
        <taxon>Basidiomycota</taxon>
        <taxon>Agaricomycotina</taxon>
        <taxon>Agaricomycetes</taxon>
        <taxon>Agaricomycetidae</taxon>
        <taxon>Agaricales</taxon>
        <taxon>Marasmiineae</taxon>
        <taxon>Physalacriaceae</taxon>
        <taxon>Armillaria</taxon>
    </lineage>
</organism>
<protein>
    <recommendedName>
        <fullName evidence="5">RING-type domain-containing protein</fullName>
    </recommendedName>
</protein>
<dbReference type="Proteomes" id="UP001175228">
    <property type="component" value="Unassembled WGS sequence"/>
</dbReference>
<feature type="non-terminal residue" evidence="6">
    <location>
        <position position="120"/>
    </location>
</feature>
<dbReference type="GO" id="GO:0008270">
    <property type="term" value="F:zinc ion binding"/>
    <property type="evidence" value="ECO:0007669"/>
    <property type="project" value="UniProtKB-KW"/>
</dbReference>
<evidence type="ECO:0000256" key="4">
    <source>
        <dbReference type="PROSITE-ProRule" id="PRU00175"/>
    </source>
</evidence>